<dbReference type="CDD" id="cd07813">
    <property type="entry name" value="COQ10p_like"/>
    <property type="match status" value="1"/>
</dbReference>
<dbReference type="Proteomes" id="UP000000267">
    <property type="component" value="Unassembled WGS sequence"/>
</dbReference>
<dbReference type="Gene3D" id="3.30.530.20">
    <property type="match status" value="1"/>
</dbReference>
<dbReference type="EMBL" id="DS480404">
    <property type="protein sequence ID" value="EDO17420.1"/>
    <property type="molecule type" value="Genomic_DNA"/>
</dbReference>
<evidence type="ECO:0000256" key="1">
    <source>
        <dbReference type="ARBA" id="ARBA00006885"/>
    </source>
</evidence>
<dbReference type="KEGG" id="vpo:Kpol_1037p16"/>
<dbReference type="InParanoid" id="A7TJV8"/>
<organism evidence="6">
    <name type="scientific">Vanderwaltozyma polyspora (strain ATCC 22028 / DSM 70294 / BCRC 21397 / CBS 2163 / NBRC 10782 / NRRL Y-8283 / UCD 57-17)</name>
    <name type="common">Kluyveromyces polysporus</name>
    <dbReference type="NCBI Taxonomy" id="436907"/>
    <lineage>
        <taxon>Eukaryota</taxon>
        <taxon>Fungi</taxon>
        <taxon>Dikarya</taxon>
        <taxon>Ascomycota</taxon>
        <taxon>Saccharomycotina</taxon>
        <taxon>Saccharomycetes</taxon>
        <taxon>Saccharomycetales</taxon>
        <taxon>Saccharomycetaceae</taxon>
        <taxon>Vanderwaltozyma</taxon>
    </lineage>
</organism>
<accession>A7TJV8</accession>
<name>A7TJV8_VANPO</name>
<comment type="subunit">
    <text evidence="2">Interacts with coenzyme Q.</text>
</comment>
<proteinExistence type="inferred from homology"/>
<evidence type="ECO:0000256" key="2">
    <source>
        <dbReference type="ARBA" id="ARBA00011814"/>
    </source>
</evidence>
<dbReference type="GO" id="GO:0048039">
    <property type="term" value="F:ubiquinone binding"/>
    <property type="evidence" value="ECO:0007669"/>
    <property type="project" value="EnsemblFungi"/>
</dbReference>
<evidence type="ECO:0000313" key="6">
    <source>
        <dbReference type="Proteomes" id="UP000000267"/>
    </source>
</evidence>
<dbReference type="GO" id="GO:0045333">
    <property type="term" value="P:cellular respiration"/>
    <property type="evidence" value="ECO:0007669"/>
    <property type="project" value="InterPro"/>
</dbReference>
<reference evidence="5 6" key="1">
    <citation type="journal article" date="2007" name="Proc. Natl. Acad. Sci. U.S.A.">
        <title>Independent sorting-out of thousands of duplicated gene pairs in two yeast species descended from a whole-genome duplication.</title>
        <authorList>
            <person name="Scannell D.R."/>
            <person name="Frank A.C."/>
            <person name="Conant G.C."/>
            <person name="Byrne K.P."/>
            <person name="Woolfit M."/>
            <person name="Wolfe K.H."/>
        </authorList>
    </citation>
    <scope>NUCLEOTIDE SEQUENCE [LARGE SCALE GENOMIC DNA]</scope>
    <source>
        <strain evidence="6">ATCC 22028 / DSM 70294 / BCRC 21397 / CBS 2163 / NBRC 10782 / NRRL Y-8283 / UCD 57-17</strain>
    </source>
</reference>
<comment type="function">
    <text evidence="3">Required for the function of coenzyme Q in the respiratory chain. May serve as a chaperone or may be involved in the transport of Q6 from its site of synthesis to the catalytic sites of the respiratory complexes.</text>
</comment>
<dbReference type="AlphaFoldDB" id="A7TJV8"/>
<dbReference type="InterPro" id="IPR005031">
    <property type="entry name" value="COQ10_START"/>
</dbReference>
<dbReference type="GeneID" id="5545637"/>
<comment type="similarity">
    <text evidence="1">Belongs to the COQ10 family.</text>
</comment>
<dbReference type="GO" id="GO:0006744">
    <property type="term" value="P:ubiquinone biosynthetic process"/>
    <property type="evidence" value="ECO:0007669"/>
    <property type="project" value="EnsemblFungi"/>
</dbReference>
<dbReference type="PANTHER" id="PTHR12901">
    <property type="entry name" value="SPERM PROTEIN HOMOLOG"/>
    <property type="match status" value="1"/>
</dbReference>
<dbReference type="STRING" id="436907.A7TJV8"/>
<protein>
    <recommendedName>
        <fullName evidence="4">Coenzyme Q-binding protein COQ10 START domain-containing protein</fullName>
    </recommendedName>
</protein>
<evidence type="ECO:0000313" key="5">
    <source>
        <dbReference type="EMBL" id="EDO17420.1"/>
    </source>
</evidence>
<sequence length="186" mass="21654">MLKRLRVDGRAIAIGRRTLFSNVGAKRHQEYVLDKTMYCSSREAYNVISEVSRYHEFLPYCKESFVQLRDSNEGRPTKAGLRIGFQQYDDKFVCDVQCNEDAKSDKYTVVAESISHNLFYFLSSQWTIRPHTNRKNCTEIRLSLKYQFKSALYNTVSGIFAKSATTLVMKAFEKRIFDIKRGRVSN</sequence>
<gene>
    <name evidence="5" type="ORF">Kpol_1037p16</name>
</gene>
<evidence type="ECO:0000256" key="3">
    <source>
        <dbReference type="ARBA" id="ARBA00024947"/>
    </source>
</evidence>
<dbReference type="OrthoDB" id="292693at2759"/>
<keyword evidence="6" id="KW-1185">Reference proteome</keyword>
<dbReference type="Pfam" id="PF03364">
    <property type="entry name" value="Polyketide_cyc"/>
    <property type="match status" value="1"/>
</dbReference>
<dbReference type="SUPFAM" id="SSF55961">
    <property type="entry name" value="Bet v1-like"/>
    <property type="match status" value="1"/>
</dbReference>
<dbReference type="OMA" id="IDGPFKY"/>
<feature type="domain" description="Coenzyme Q-binding protein COQ10 START" evidence="4">
    <location>
        <begin position="42"/>
        <end position="172"/>
    </location>
</feature>
<dbReference type="FunCoup" id="A7TJV8">
    <property type="interactions" value="147"/>
</dbReference>
<dbReference type="HOGENOM" id="CLU_079653_1_2_1"/>
<dbReference type="PANTHER" id="PTHR12901:SF10">
    <property type="entry name" value="COENZYME Q-BINDING PROTEIN COQ10, MITOCHONDRIAL"/>
    <property type="match status" value="1"/>
</dbReference>
<dbReference type="RefSeq" id="XP_001645278.1">
    <property type="nucleotide sequence ID" value="XM_001645228.1"/>
</dbReference>
<dbReference type="InterPro" id="IPR023393">
    <property type="entry name" value="START-like_dom_sf"/>
</dbReference>
<evidence type="ECO:0000259" key="4">
    <source>
        <dbReference type="Pfam" id="PF03364"/>
    </source>
</evidence>
<dbReference type="eggNOG" id="KOG3177">
    <property type="taxonomic scope" value="Eukaryota"/>
</dbReference>
<dbReference type="InterPro" id="IPR044996">
    <property type="entry name" value="COQ10-like"/>
</dbReference>
<dbReference type="GO" id="GO:0005743">
    <property type="term" value="C:mitochondrial inner membrane"/>
    <property type="evidence" value="ECO:0007669"/>
    <property type="project" value="EnsemblFungi"/>
</dbReference>
<dbReference type="PhylomeDB" id="A7TJV8"/>
<dbReference type="GO" id="GO:0140104">
    <property type="term" value="F:molecular carrier activity"/>
    <property type="evidence" value="ECO:0007669"/>
    <property type="project" value="EnsemblFungi"/>
</dbReference>